<dbReference type="AlphaFoldDB" id="B2WGN6"/>
<name>B2WGN6_PYRTR</name>
<sequence length="175" mass="19536">MLRPALHLRVPLKPCLPTSTPTRAFTLFPSTAPSKNRIYDPIRQPGDLHTLTLLCAANNLPLVTFWSATWCPSCQTVKPLLRRLIEEEKVGESEGGLGFAEVLMDSTLIGDLPVTYRISSMPTLLAFARQEAQFDGRVVRPEDMRSEEFLRRWLEGVARKGGTKADGEDEAGRQK</sequence>
<dbReference type="CDD" id="cd02947">
    <property type="entry name" value="TRX_family"/>
    <property type="match status" value="1"/>
</dbReference>
<reference evidence="3" key="1">
    <citation type="journal article" date="2013" name="G3 (Bethesda)">
        <title>Comparative genomics of a plant-pathogenic fungus, Pyrenophora tritici-repentis, reveals transduplication and the impact of repeat elements on pathogenicity and population divergence.</title>
        <authorList>
            <person name="Manning V.A."/>
            <person name="Pandelova I."/>
            <person name="Dhillon B."/>
            <person name="Wilhelm L.J."/>
            <person name="Goodwin S.B."/>
            <person name="Berlin A.M."/>
            <person name="Figueroa M."/>
            <person name="Freitag M."/>
            <person name="Hane J.K."/>
            <person name="Henrissat B."/>
            <person name="Holman W.H."/>
            <person name="Kodira C.D."/>
            <person name="Martin J."/>
            <person name="Oliver R.P."/>
            <person name="Robbertse B."/>
            <person name="Schackwitz W."/>
            <person name="Schwartz D.C."/>
            <person name="Spatafora J.W."/>
            <person name="Turgeon B.G."/>
            <person name="Yandava C."/>
            <person name="Young S."/>
            <person name="Zhou S."/>
            <person name="Zeng Q."/>
            <person name="Grigoriev I.V."/>
            <person name="Ma L.-J."/>
            <person name="Ciuffetti L.M."/>
        </authorList>
    </citation>
    <scope>NUCLEOTIDE SEQUENCE [LARGE SCALE GENOMIC DNA]</scope>
    <source>
        <strain evidence="3">Pt-1C-BFP</strain>
    </source>
</reference>
<dbReference type="PROSITE" id="PS51352">
    <property type="entry name" value="THIOREDOXIN_2"/>
    <property type="match status" value="1"/>
</dbReference>
<protein>
    <recommendedName>
        <fullName evidence="1">Thioredoxin domain-containing protein</fullName>
    </recommendedName>
</protein>
<dbReference type="HOGENOM" id="CLU_098391_1_0_1"/>
<dbReference type="Pfam" id="PF00085">
    <property type="entry name" value="Thioredoxin"/>
    <property type="match status" value="1"/>
</dbReference>
<dbReference type="SUPFAM" id="SSF52833">
    <property type="entry name" value="Thioredoxin-like"/>
    <property type="match status" value="1"/>
</dbReference>
<organism evidence="2 3">
    <name type="scientific">Pyrenophora tritici-repentis (strain Pt-1C-BFP)</name>
    <name type="common">Wheat tan spot fungus</name>
    <name type="synonym">Drechslera tritici-repentis</name>
    <dbReference type="NCBI Taxonomy" id="426418"/>
    <lineage>
        <taxon>Eukaryota</taxon>
        <taxon>Fungi</taxon>
        <taxon>Dikarya</taxon>
        <taxon>Ascomycota</taxon>
        <taxon>Pezizomycotina</taxon>
        <taxon>Dothideomycetes</taxon>
        <taxon>Pleosporomycetidae</taxon>
        <taxon>Pleosporales</taxon>
        <taxon>Pleosporineae</taxon>
        <taxon>Pleosporaceae</taxon>
        <taxon>Pyrenophora</taxon>
    </lineage>
</organism>
<dbReference type="OMA" id="SRQEAQF"/>
<evidence type="ECO:0000313" key="3">
    <source>
        <dbReference type="Proteomes" id="UP000001471"/>
    </source>
</evidence>
<dbReference type="Proteomes" id="UP000001471">
    <property type="component" value="Unassembled WGS sequence"/>
</dbReference>
<dbReference type="InterPro" id="IPR013766">
    <property type="entry name" value="Thioredoxin_domain"/>
</dbReference>
<dbReference type="OrthoDB" id="19690at2759"/>
<dbReference type="InterPro" id="IPR036249">
    <property type="entry name" value="Thioredoxin-like_sf"/>
</dbReference>
<dbReference type="Gene3D" id="3.40.30.10">
    <property type="entry name" value="Glutaredoxin"/>
    <property type="match status" value="1"/>
</dbReference>
<dbReference type="InParanoid" id="B2WGN6"/>
<dbReference type="EMBL" id="DS231624">
    <property type="protein sequence ID" value="EDU42143.1"/>
    <property type="molecule type" value="Genomic_DNA"/>
</dbReference>
<proteinExistence type="predicted"/>
<evidence type="ECO:0000313" key="2">
    <source>
        <dbReference type="EMBL" id="EDU42143.1"/>
    </source>
</evidence>
<evidence type="ECO:0000259" key="1">
    <source>
        <dbReference type="PROSITE" id="PS51352"/>
    </source>
</evidence>
<dbReference type="eggNOG" id="ENOG502S5WK">
    <property type="taxonomic scope" value="Eukaryota"/>
</dbReference>
<accession>B2WGN6</accession>
<feature type="domain" description="Thioredoxin" evidence="1">
    <location>
        <begin position="16"/>
        <end position="159"/>
    </location>
</feature>
<dbReference type="STRING" id="426418.B2WGN6"/>
<gene>
    <name evidence="2" type="ORF">PTRG_09092</name>
</gene>